<dbReference type="InterPro" id="IPR039128">
    <property type="entry name" value="TRIP4-like"/>
</dbReference>
<keyword evidence="4" id="KW-1185">Reference proteome</keyword>
<protein>
    <recommendedName>
        <fullName evidence="2">ASCH domain-containing protein</fullName>
    </recommendedName>
</protein>
<dbReference type="FunFam" id="2.30.130.30:FF:000002">
    <property type="entry name" value="Activating signal cointegrator 1"/>
    <property type="match status" value="1"/>
</dbReference>
<feature type="region of interest" description="Disordered" evidence="1">
    <location>
        <begin position="169"/>
        <end position="191"/>
    </location>
</feature>
<feature type="compositionally biased region" description="Polar residues" evidence="1">
    <location>
        <begin position="217"/>
        <end position="230"/>
    </location>
</feature>
<reference evidence="3" key="1">
    <citation type="submission" date="2022-08" db="EMBL/GenBank/DDBJ databases">
        <authorList>
            <person name="Gutierrez-Valencia J."/>
        </authorList>
    </citation>
    <scope>NUCLEOTIDE SEQUENCE</scope>
</reference>
<sequence length="304" mass="33046">MRGRGGGGRSGGRGGAGNYTNPCLTMHQPWASLLVYGIKRIEGRSWPAPLRGRLWIHAASKVPEQDTIKAMEEFYKEIYALNGVTDIKFPEHYPVSRLLGCVEVVGCLKLDELASWEAIPEGKLLIPFEMRGFQGVYNLERKIYESAARGLVPVEGPLPVKFPLPNPRDPYSLSPGSVSSQSTAGHTTEVEKSSSLVVAIASARAAATQFNKKDQNHAITTVESSASTKQYELRSKSSEQRKLSPVSLPHSCDGEPSTSNESKPNNDCMSEQSSRHNRVTAGSEQLPRASPKLFAAAVRGLKPS</sequence>
<dbReference type="Pfam" id="PF04266">
    <property type="entry name" value="ASCH"/>
    <property type="match status" value="1"/>
</dbReference>
<gene>
    <name evidence="3" type="ORF">LITE_LOCUS36330</name>
</gene>
<dbReference type="PANTHER" id="PTHR12963:SF0">
    <property type="entry name" value="EXPRESSED PROTEIN"/>
    <property type="match status" value="1"/>
</dbReference>
<feature type="region of interest" description="Disordered" evidence="1">
    <location>
        <begin position="209"/>
        <end position="304"/>
    </location>
</feature>
<evidence type="ECO:0000313" key="3">
    <source>
        <dbReference type="EMBL" id="CAI0464824.1"/>
    </source>
</evidence>
<evidence type="ECO:0000256" key="1">
    <source>
        <dbReference type="SAM" id="MobiDB-lite"/>
    </source>
</evidence>
<evidence type="ECO:0000313" key="4">
    <source>
        <dbReference type="Proteomes" id="UP001154282"/>
    </source>
</evidence>
<evidence type="ECO:0000259" key="2">
    <source>
        <dbReference type="SMART" id="SM01022"/>
    </source>
</evidence>
<accession>A0AAV0P2Q5</accession>
<dbReference type="CDD" id="cd06554">
    <property type="entry name" value="ASCH_ASC-1_like"/>
    <property type="match status" value="1"/>
</dbReference>
<dbReference type="Proteomes" id="UP001154282">
    <property type="component" value="Unassembled WGS sequence"/>
</dbReference>
<dbReference type="EMBL" id="CAMGYJ010000008">
    <property type="protein sequence ID" value="CAI0464824.1"/>
    <property type="molecule type" value="Genomic_DNA"/>
</dbReference>
<dbReference type="AlphaFoldDB" id="A0AAV0P2Q5"/>
<organism evidence="3 4">
    <name type="scientific">Linum tenue</name>
    <dbReference type="NCBI Taxonomy" id="586396"/>
    <lineage>
        <taxon>Eukaryota</taxon>
        <taxon>Viridiplantae</taxon>
        <taxon>Streptophyta</taxon>
        <taxon>Embryophyta</taxon>
        <taxon>Tracheophyta</taxon>
        <taxon>Spermatophyta</taxon>
        <taxon>Magnoliopsida</taxon>
        <taxon>eudicotyledons</taxon>
        <taxon>Gunneridae</taxon>
        <taxon>Pentapetalae</taxon>
        <taxon>rosids</taxon>
        <taxon>fabids</taxon>
        <taxon>Malpighiales</taxon>
        <taxon>Linaceae</taxon>
        <taxon>Linum</taxon>
    </lineage>
</organism>
<comment type="caution">
    <text evidence="3">The sequence shown here is derived from an EMBL/GenBank/DDBJ whole genome shotgun (WGS) entry which is preliminary data.</text>
</comment>
<feature type="domain" description="ASCH" evidence="2">
    <location>
        <begin position="24"/>
        <end position="131"/>
    </location>
</feature>
<dbReference type="PANTHER" id="PTHR12963">
    <property type="entry name" value="THYROID RECEPTOR INTERACTING PROTEIN RELATED"/>
    <property type="match status" value="1"/>
</dbReference>
<proteinExistence type="predicted"/>
<dbReference type="SUPFAM" id="SSF88697">
    <property type="entry name" value="PUA domain-like"/>
    <property type="match status" value="1"/>
</dbReference>
<feature type="compositionally biased region" description="Polar residues" evidence="1">
    <location>
        <begin position="174"/>
        <end position="186"/>
    </location>
</feature>
<feature type="compositionally biased region" description="Basic and acidic residues" evidence="1">
    <location>
        <begin position="231"/>
        <end position="242"/>
    </location>
</feature>
<dbReference type="InterPro" id="IPR007374">
    <property type="entry name" value="ASCH_domain"/>
</dbReference>
<name>A0AAV0P2Q5_9ROSI</name>
<dbReference type="Gene3D" id="2.30.130.30">
    <property type="entry name" value="Hypothetical protein"/>
    <property type="match status" value="1"/>
</dbReference>
<feature type="compositionally biased region" description="Polar residues" evidence="1">
    <location>
        <begin position="256"/>
        <end position="272"/>
    </location>
</feature>
<dbReference type="InterPro" id="IPR015947">
    <property type="entry name" value="PUA-like_sf"/>
</dbReference>
<dbReference type="SMART" id="SM01022">
    <property type="entry name" value="ASCH"/>
    <property type="match status" value="1"/>
</dbReference>